<gene>
    <name evidence="1" type="ORF">AVEN_142615_1</name>
</gene>
<protein>
    <submittedName>
        <fullName evidence="1">Uncharacterized protein</fullName>
    </submittedName>
</protein>
<dbReference type="EMBL" id="BGPR01001258">
    <property type="protein sequence ID" value="GBM49478.1"/>
    <property type="molecule type" value="Genomic_DNA"/>
</dbReference>
<dbReference type="AlphaFoldDB" id="A0A4Y2GA50"/>
<sequence length="108" mass="12435">MNLMDLVHVHSEPSKCMDVQAQMRYYKDTEIMEILFIKMRAFPKEASNHFLQPYTLTNTGYLYRMNAFLLKTTFVQRISVNAHGSLFNSSVFLSSGNSKGFKLAVVNM</sequence>
<evidence type="ECO:0000313" key="1">
    <source>
        <dbReference type="EMBL" id="GBM49478.1"/>
    </source>
</evidence>
<accession>A0A4Y2GA50</accession>
<proteinExistence type="predicted"/>
<reference evidence="1 2" key="1">
    <citation type="journal article" date="2019" name="Sci. Rep.">
        <title>Orb-weaving spider Araneus ventricosus genome elucidates the spidroin gene catalogue.</title>
        <authorList>
            <person name="Kono N."/>
            <person name="Nakamura H."/>
            <person name="Ohtoshi R."/>
            <person name="Moran D.A.P."/>
            <person name="Shinohara A."/>
            <person name="Yoshida Y."/>
            <person name="Fujiwara M."/>
            <person name="Mori M."/>
            <person name="Tomita M."/>
            <person name="Arakawa K."/>
        </authorList>
    </citation>
    <scope>NUCLEOTIDE SEQUENCE [LARGE SCALE GENOMIC DNA]</scope>
</reference>
<name>A0A4Y2GA50_ARAVE</name>
<organism evidence="1 2">
    <name type="scientific">Araneus ventricosus</name>
    <name type="common">Orbweaver spider</name>
    <name type="synonym">Epeira ventricosa</name>
    <dbReference type="NCBI Taxonomy" id="182803"/>
    <lineage>
        <taxon>Eukaryota</taxon>
        <taxon>Metazoa</taxon>
        <taxon>Ecdysozoa</taxon>
        <taxon>Arthropoda</taxon>
        <taxon>Chelicerata</taxon>
        <taxon>Arachnida</taxon>
        <taxon>Araneae</taxon>
        <taxon>Araneomorphae</taxon>
        <taxon>Entelegynae</taxon>
        <taxon>Araneoidea</taxon>
        <taxon>Araneidae</taxon>
        <taxon>Araneus</taxon>
    </lineage>
</organism>
<keyword evidence="2" id="KW-1185">Reference proteome</keyword>
<comment type="caution">
    <text evidence="1">The sequence shown here is derived from an EMBL/GenBank/DDBJ whole genome shotgun (WGS) entry which is preliminary data.</text>
</comment>
<dbReference type="Proteomes" id="UP000499080">
    <property type="component" value="Unassembled WGS sequence"/>
</dbReference>
<evidence type="ECO:0000313" key="2">
    <source>
        <dbReference type="Proteomes" id="UP000499080"/>
    </source>
</evidence>